<accession>A0ABM6RRS8</accession>
<proteinExistence type="predicted"/>
<name>A0ABM6RRS8_9FIRM</name>
<reference evidence="1 2" key="1">
    <citation type="journal article" date="2019" name="Sci. Rep.">
        <title>Sulfobacillus thermotolerans: new insights into resistance and metabolic capacities of acidophilic chemolithotrophs.</title>
        <authorList>
            <person name="Panyushkina A.E."/>
            <person name="Babenko V.V."/>
            <person name="Nikitina A.S."/>
            <person name="Selezneva O.V."/>
            <person name="Tsaplina I.A."/>
            <person name="Letarova M.A."/>
            <person name="Kostryukova E.S."/>
            <person name="Letarov A.V."/>
        </authorList>
    </citation>
    <scope>NUCLEOTIDE SEQUENCE [LARGE SCALE GENOMIC DNA]</scope>
    <source>
        <strain evidence="1 2">Kr1</strain>
    </source>
</reference>
<dbReference type="Proteomes" id="UP000325292">
    <property type="component" value="Chromosome"/>
</dbReference>
<dbReference type="EMBL" id="CP019454">
    <property type="protein sequence ID" value="AUW94066.1"/>
    <property type="molecule type" value="Genomic_DNA"/>
</dbReference>
<evidence type="ECO:0000313" key="1">
    <source>
        <dbReference type="EMBL" id="AUW94066.1"/>
    </source>
</evidence>
<evidence type="ECO:0000313" key="2">
    <source>
        <dbReference type="Proteomes" id="UP000325292"/>
    </source>
</evidence>
<organism evidence="1 2">
    <name type="scientific">Sulfobacillus thermotolerans</name>
    <dbReference type="NCBI Taxonomy" id="338644"/>
    <lineage>
        <taxon>Bacteria</taxon>
        <taxon>Bacillati</taxon>
        <taxon>Bacillota</taxon>
        <taxon>Clostridia</taxon>
        <taxon>Eubacteriales</taxon>
        <taxon>Clostridiales Family XVII. Incertae Sedis</taxon>
        <taxon>Sulfobacillus</taxon>
    </lineage>
</organism>
<keyword evidence="2" id="KW-1185">Reference proteome</keyword>
<gene>
    <name evidence="1" type="ORF">BXT84_08975</name>
</gene>
<sequence>MMICLGDYWERVNISATMACCRASFRDPNDQLIWATAKMPPENAKGRHQWEGNEYFPADTFLTNVIVTPKILATWAAVHRVFMSTLYTRRLIKKL</sequence>
<protein>
    <submittedName>
        <fullName evidence="1">Uncharacterized protein</fullName>
    </submittedName>
</protein>